<sequence length="66" mass="6802">MLRALVVAAAAAASAAAARGHLKVGAQELDASLIGHQLLCALTCPRAVARSSPKPTQPTRADRTWL</sequence>
<accession>A0AC59Y803</accession>
<dbReference type="EMBL" id="OX596095">
    <property type="protein sequence ID" value="CAM9464731.1"/>
    <property type="molecule type" value="Genomic_DNA"/>
</dbReference>
<name>A0AC59Y803_RANTA</name>
<protein>
    <submittedName>
        <fullName evidence="1">Uncharacterized protein</fullName>
    </submittedName>
</protein>
<evidence type="ECO:0000313" key="1">
    <source>
        <dbReference type="EMBL" id="CAM9464731.1"/>
    </source>
</evidence>
<dbReference type="Proteomes" id="UP001162501">
    <property type="component" value="Chromosome 11"/>
</dbReference>
<reference evidence="1" key="1">
    <citation type="submission" date="2023-05" db="EMBL/GenBank/DDBJ databases">
        <authorList>
            <consortium name="ELIXIR-Norway"/>
        </authorList>
    </citation>
    <scope>NUCLEOTIDE SEQUENCE</scope>
</reference>
<organism evidence="1 2">
    <name type="scientific">Rangifer tarandus platyrhynchus</name>
    <name type="common">Svalbard reindeer</name>
    <dbReference type="NCBI Taxonomy" id="3082113"/>
    <lineage>
        <taxon>Eukaryota</taxon>
        <taxon>Metazoa</taxon>
        <taxon>Chordata</taxon>
        <taxon>Craniata</taxon>
        <taxon>Vertebrata</taxon>
        <taxon>Euteleostomi</taxon>
        <taxon>Mammalia</taxon>
        <taxon>Eutheria</taxon>
        <taxon>Laurasiatheria</taxon>
        <taxon>Artiodactyla</taxon>
        <taxon>Ruminantia</taxon>
        <taxon>Pecora</taxon>
        <taxon>Cervidae</taxon>
        <taxon>Odocoileinae</taxon>
        <taxon>Rangifer</taxon>
    </lineage>
</organism>
<reference evidence="1" key="2">
    <citation type="submission" date="2025-03" db="EMBL/GenBank/DDBJ databases">
        <authorList>
            <consortium name="ELIXIR-Norway"/>
            <consortium name="Elixir Norway"/>
        </authorList>
    </citation>
    <scope>NUCLEOTIDE SEQUENCE</scope>
</reference>
<evidence type="ECO:0000313" key="2">
    <source>
        <dbReference type="Proteomes" id="UP001162501"/>
    </source>
</evidence>
<proteinExistence type="predicted"/>
<gene>
    <name evidence="1" type="ORF">MRATA1EN22A_LOCUS2877</name>
</gene>